<accession>A0A9P1DIC6</accession>
<feature type="compositionally biased region" description="Basic and acidic residues" evidence="2">
    <location>
        <begin position="693"/>
        <end position="706"/>
    </location>
</feature>
<evidence type="ECO:0000259" key="5">
    <source>
        <dbReference type="PROSITE" id="PS50994"/>
    </source>
</evidence>
<feature type="transmembrane region" description="Helical" evidence="3">
    <location>
        <begin position="1478"/>
        <end position="1499"/>
    </location>
</feature>
<dbReference type="SUPFAM" id="SSF53098">
    <property type="entry name" value="Ribonuclease H-like"/>
    <property type="match status" value="1"/>
</dbReference>
<feature type="region of interest" description="Disordered" evidence="2">
    <location>
        <begin position="670"/>
        <end position="732"/>
    </location>
</feature>
<dbReference type="SUPFAM" id="SSF56672">
    <property type="entry name" value="DNA/RNA polymerases"/>
    <property type="match status" value="1"/>
</dbReference>
<dbReference type="Gene3D" id="3.30.420.10">
    <property type="entry name" value="Ribonuclease H-like superfamily/Ribonuclease H"/>
    <property type="match status" value="1"/>
</dbReference>
<feature type="compositionally biased region" description="Acidic residues" evidence="2">
    <location>
        <begin position="722"/>
        <end position="732"/>
    </location>
</feature>
<evidence type="ECO:0000256" key="1">
    <source>
        <dbReference type="PROSITE-ProRule" id="PRU00047"/>
    </source>
</evidence>
<dbReference type="EMBL" id="CAMXCT020004891">
    <property type="protein sequence ID" value="CAL1164106.1"/>
    <property type="molecule type" value="Genomic_DNA"/>
</dbReference>
<reference evidence="6" key="1">
    <citation type="submission" date="2022-10" db="EMBL/GenBank/DDBJ databases">
        <authorList>
            <person name="Chen Y."/>
            <person name="Dougan E. K."/>
            <person name="Chan C."/>
            <person name="Rhodes N."/>
            <person name="Thang M."/>
        </authorList>
    </citation>
    <scope>NUCLEOTIDE SEQUENCE</scope>
</reference>
<dbReference type="InterPro" id="IPR001584">
    <property type="entry name" value="Integrase_cat-core"/>
</dbReference>
<feature type="domain" description="CCHC-type" evidence="4">
    <location>
        <begin position="213"/>
        <end position="228"/>
    </location>
</feature>
<dbReference type="InterPro" id="IPR012337">
    <property type="entry name" value="RNaseH-like_sf"/>
</dbReference>
<dbReference type="GO" id="GO:0003676">
    <property type="term" value="F:nucleic acid binding"/>
    <property type="evidence" value="ECO:0007669"/>
    <property type="project" value="InterPro"/>
</dbReference>
<dbReference type="InterPro" id="IPR036397">
    <property type="entry name" value="RNaseH_sf"/>
</dbReference>
<comment type="caution">
    <text evidence="6">The sequence shown here is derived from an EMBL/GenBank/DDBJ whole genome shotgun (WGS) entry which is preliminary data.</text>
</comment>
<keyword evidence="1" id="KW-0862">Zinc</keyword>
<sequence length="1608" mass="180338">MVEIGETGFIFAFERVAGDVKEEVIAAKSITALGILSRAMLQFQPGGLTERSAILTALEAPMEASTVGAAIQQLRRWMRWKRRAMEVGVSIPDSSILMKGLGRLVKRIVNNHPDLNFRLSLVKSSLLVESVPTLETVTQYSEHLLAELEQMGQQARKKEVMAESQPKVKKLEETPGSKLEEKTRPKGKPQEDFEGRRKGRGCPFGHQLDGEKRCWTCGGKDHMATTCPTAEEFKPKAAKLGSKTPEKDVKSSATSPEKSEEQSESTDNGGEESMRTLLDEASRMLKSMNEGDIKEKRQKGGDADQKIFGLQRQLDELKKASMRPFRISKLCPMVNKGLLDSGATHPLRAKRKGERLHHLPKVKVTLAGDKEIYMALTPTGVIVGEEGAEPIAPMGLQSLDVRFHGSQKAVKVVKSLKMGEDSEEAWLRRLVDEHPALRGIPEEVKKGLVEKPAPDILPLGNRRRKKLWRTKGMMIHAFSGKNEGYTLGRAFHEVGGDRRLMHEFDITHGKPEADLSPGGGAYPLLLRAALDGLVWIAGPPCRTRSVLRHLEVPGQAIPTPLRSWNGGEFGIEGLSNFEKEQVTLDDTLLMRFLVLYIVSETVRRAAGLETPTTLIVEQPASPEHKPEVVSLWTTPQWKSLAEIYELQAQRFDQSEFGAIATKPTTIGGNLPLQVPLQGKKGQPRDVSGMTKAEICESSKRLSRNQDGEEEVEEIPEVPPDAPEIEDPEAEEELQQIADQVEISEEGPKEDASEELEERKPVKIEVTKLWEPLASRSQEDVSRAIINMYMRLRADGYRVTQLHSDRGAEFRSRILEKWCLSRTILQTFTPGDQPQMNGRCEAIVQHIKAAIRRTLHGAEAPFDCWPIAARFINEKLRQKQVDKEKKTPPFWSERGGTQALTKMVMQGLSEPPKLEDWIGIEDALNPIEERRRIRHKSSIYMLEVEDAAEADELENQEGDGRSPSFEEEEKDAWAKKQRVQRLIEAEMVEAMGDDEKVAGMVLDSITMVKELIGPEKGEEVLQTRIVSQAEVRRSIEDWRPSIERELTSLFETKGALRKITEAEVKKLLDEDRAELIPSKLVFTVKPDQINKGGKKKTRLDGILNAPMVLSVSKDEKGERMEPKRAIIRPPALLILAGLARPDEFYEVIMALYGYKESPRLWSDYRDQELATMEFPCEGGILTLQQMVTEPNMWRMMLKGRGSGHETVAEEFVGLLLVYVDDLLVLGLPSSIAAVIKGVQAKWETSEPEVINMQKEVRFLGAELWRREDGVWLMTQTNYIKDLLKRNLGGDPNMWPTRKVPLVKEPEVIEGEEKTPATVREAQRVIGELVWITARSRPDLAFTVSKLASLITKSPMQVVQLVKPVWYYLAATMSQGLIFQNKMGEKQLNVYTDASYSEASFGCHLILWGSSLLLWKAENGEQTETPSGMTLEAKERALKIINLVTRLSLAGASTESEKELQTALVVPDLNPVLQQSDSQFYFILFVAVILFAGFLIGACVMGRLGCQRRLLEALLALPPRLLEELLALPPASLRALALRLLEALRALALRLLEALQVLDLRLLEALRALELQLLEARLSLEIAMELLAFQVPLPLALQVVMQRRVNRRFL</sequence>
<dbReference type="InterPro" id="IPR001878">
    <property type="entry name" value="Znf_CCHC"/>
</dbReference>
<dbReference type="InterPro" id="IPR043502">
    <property type="entry name" value="DNA/RNA_pol_sf"/>
</dbReference>
<feature type="region of interest" description="Disordered" evidence="2">
    <location>
        <begin position="237"/>
        <end position="273"/>
    </location>
</feature>
<dbReference type="PROSITE" id="PS50158">
    <property type="entry name" value="ZF_CCHC"/>
    <property type="match status" value="1"/>
</dbReference>
<feature type="region of interest" description="Disordered" evidence="2">
    <location>
        <begin position="949"/>
        <end position="970"/>
    </location>
</feature>
<dbReference type="EMBL" id="CAMXCT030004891">
    <property type="protein sequence ID" value="CAL4798043.1"/>
    <property type="molecule type" value="Genomic_DNA"/>
</dbReference>
<feature type="region of interest" description="Disordered" evidence="2">
    <location>
        <begin position="156"/>
        <end position="205"/>
    </location>
</feature>
<evidence type="ECO:0000256" key="2">
    <source>
        <dbReference type="SAM" id="MobiDB-lite"/>
    </source>
</evidence>
<keyword evidence="9" id="KW-1185">Reference proteome</keyword>
<evidence type="ECO:0000259" key="4">
    <source>
        <dbReference type="PROSITE" id="PS50158"/>
    </source>
</evidence>
<proteinExistence type="predicted"/>
<keyword evidence="3" id="KW-0472">Membrane</keyword>
<organism evidence="6">
    <name type="scientific">Cladocopium goreaui</name>
    <dbReference type="NCBI Taxonomy" id="2562237"/>
    <lineage>
        <taxon>Eukaryota</taxon>
        <taxon>Sar</taxon>
        <taxon>Alveolata</taxon>
        <taxon>Dinophyceae</taxon>
        <taxon>Suessiales</taxon>
        <taxon>Symbiodiniaceae</taxon>
        <taxon>Cladocopium</taxon>
    </lineage>
</organism>
<dbReference type="Proteomes" id="UP001152797">
    <property type="component" value="Unassembled WGS sequence"/>
</dbReference>
<name>A0A9P1DIC6_9DINO</name>
<dbReference type="GO" id="GO:0015074">
    <property type="term" value="P:DNA integration"/>
    <property type="evidence" value="ECO:0007669"/>
    <property type="project" value="InterPro"/>
</dbReference>
<keyword evidence="1" id="KW-0479">Metal-binding</keyword>
<evidence type="ECO:0000313" key="8">
    <source>
        <dbReference type="EMBL" id="CAL4798043.1"/>
    </source>
</evidence>
<gene>
    <name evidence="6" type="ORF">C1SCF055_LOCUS35967</name>
</gene>
<feature type="compositionally biased region" description="Basic and acidic residues" evidence="2">
    <location>
        <begin position="169"/>
        <end position="196"/>
    </location>
</feature>
<evidence type="ECO:0000313" key="6">
    <source>
        <dbReference type="EMBL" id="CAI4010731.1"/>
    </source>
</evidence>
<protein>
    <submittedName>
        <fullName evidence="8">Retrovirus-related Pol polyprotein from transposon RE1 (Retro element 1) (AtRE1)</fullName>
    </submittedName>
</protein>
<dbReference type="OrthoDB" id="415601at2759"/>
<keyword evidence="3" id="KW-1133">Transmembrane helix</keyword>
<evidence type="ECO:0000313" key="9">
    <source>
        <dbReference type="Proteomes" id="UP001152797"/>
    </source>
</evidence>
<dbReference type="PROSITE" id="PS50994">
    <property type="entry name" value="INTEGRASE"/>
    <property type="match status" value="1"/>
</dbReference>
<dbReference type="EMBL" id="CAMXCT010004891">
    <property type="protein sequence ID" value="CAI4010731.1"/>
    <property type="molecule type" value="Genomic_DNA"/>
</dbReference>
<feature type="domain" description="Integrase catalytic" evidence="5">
    <location>
        <begin position="771"/>
        <end position="896"/>
    </location>
</feature>
<keyword evidence="3" id="KW-0812">Transmembrane</keyword>
<evidence type="ECO:0000256" key="3">
    <source>
        <dbReference type="SAM" id="Phobius"/>
    </source>
</evidence>
<evidence type="ECO:0000313" key="7">
    <source>
        <dbReference type="EMBL" id="CAL1164106.1"/>
    </source>
</evidence>
<keyword evidence="1" id="KW-0863">Zinc-finger</keyword>
<dbReference type="SMART" id="SM00343">
    <property type="entry name" value="ZnF_C2HC"/>
    <property type="match status" value="1"/>
</dbReference>
<reference evidence="7" key="2">
    <citation type="submission" date="2024-04" db="EMBL/GenBank/DDBJ databases">
        <authorList>
            <person name="Chen Y."/>
            <person name="Shah S."/>
            <person name="Dougan E. K."/>
            <person name="Thang M."/>
            <person name="Chan C."/>
        </authorList>
    </citation>
    <scope>NUCLEOTIDE SEQUENCE [LARGE SCALE GENOMIC DNA]</scope>
</reference>
<dbReference type="GO" id="GO:0008270">
    <property type="term" value="F:zinc ion binding"/>
    <property type="evidence" value="ECO:0007669"/>
    <property type="project" value="UniProtKB-KW"/>
</dbReference>